<dbReference type="InterPro" id="IPR006597">
    <property type="entry name" value="Sel1-like"/>
</dbReference>
<dbReference type="GO" id="GO:0004674">
    <property type="term" value="F:protein serine/threonine kinase activity"/>
    <property type="evidence" value="ECO:0007669"/>
    <property type="project" value="UniProtKB-KW"/>
</dbReference>
<dbReference type="Pfam" id="PF07714">
    <property type="entry name" value="PK_Tyr_Ser-Thr"/>
    <property type="match status" value="1"/>
</dbReference>
<evidence type="ECO:0000256" key="2">
    <source>
        <dbReference type="ARBA" id="ARBA00022741"/>
    </source>
</evidence>
<protein>
    <recommendedName>
        <fullName evidence="6">Protein kinase domain-containing protein</fullName>
    </recommendedName>
</protein>
<dbReference type="Proteomes" id="UP000807716">
    <property type="component" value="Unassembled WGS sequence"/>
</dbReference>
<dbReference type="Gene3D" id="1.10.510.10">
    <property type="entry name" value="Transferase(Phosphotransferase) domain 1"/>
    <property type="match status" value="1"/>
</dbReference>
<organism evidence="7 8">
    <name type="scientific">Actinomortierella ambigua</name>
    <dbReference type="NCBI Taxonomy" id="1343610"/>
    <lineage>
        <taxon>Eukaryota</taxon>
        <taxon>Fungi</taxon>
        <taxon>Fungi incertae sedis</taxon>
        <taxon>Mucoromycota</taxon>
        <taxon>Mortierellomycotina</taxon>
        <taxon>Mortierellomycetes</taxon>
        <taxon>Mortierellales</taxon>
        <taxon>Mortierellaceae</taxon>
        <taxon>Actinomortierella</taxon>
    </lineage>
</organism>
<accession>A0A9P6PN44</accession>
<keyword evidence="3 4" id="KW-0067">ATP-binding</keyword>
<dbReference type="InterPro" id="IPR001245">
    <property type="entry name" value="Ser-Thr/Tyr_kinase_cat_dom"/>
</dbReference>
<gene>
    <name evidence="7" type="ORF">DFQ27_009766</name>
</gene>
<evidence type="ECO:0000313" key="8">
    <source>
        <dbReference type="Proteomes" id="UP000807716"/>
    </source>
</evidence>
<dbReference type="InterPro" id="IPR011990">
    <property type="entry name" value="TPR-like_helical_dom_sf"/>
</dbReference>
<dbReference type="InterPro" id="IPR000719">
    <property type="entry name" value="Prot_kinase_dom"/>
</dbReference>
<dbReference type="PROSITE" id="PS00108">
    <property type="entry name" value="PROTEIN_KINASE_ST"/>
    <property type="match status" value="1"/>
</dbReference>
<dbReference type="OrthoDB" id="2386054at2759"/>
<keyword evidence="1" id="KW-0723">Serine/threonine-protein kinase</keyword>
<dbReference type="InterPro" id="IPR051681">
    <property type="entry name" value="Ser/Thr_Kinases-Pseudokinases"/>
</dbReference>
<proteinExistence type="predicted"/>
<feature type="domain" description="Protein kinase" evidence="6">
    <location>
        <begin position="32"/>
        <end position="288"/>
    </location>
</feature>
<feature type="region of interest" description="Disordered" evidence="5">
    <location>
        <begin position="328"/>
        <end position="358"/>
    </location>
</feature>
<dbReference type="PROSITE" id="PS50011">
    <property type="entry name" value="PROTEIN_KINASE_DOM"/>
    <property type="match status" value="1"/>
</dbReference>
<evidence type="ECO:0000256" key="1">
    <source>
        <dbReference type="ARBA" id="ARBA00022527"/>
    </source>
</evidence>
<dbReference type="InterPro" id="IPR017441">
    <property type="entry name" value="Protein_kinase_ATP_BS"/>
</dbReference>
<dbReference type="Gene3D" id="1.25.40.10">
    <property type="entry name" value="Tetratricopeptide repeat domain"/>
    <property type="match status" value="1"/>
</dbReference>
<dbReference type="PROSITE" id="PS00107">
    <property type="entry name" value="PROTEIN_KINASE_ATP"/>
    <property type="match status" value="1"/>
</dbReference>
<dbReference type="EMBL" id="JAAAJB010000934">
    <property type="protein sequence ID" value="KAG0249820.1"/>
    <property type="molecule type" value="Genomic_DNA"/>
</dbReference>
<dbReference type="AlphaFoldDB" id="A0A9P6PN44"/>
<sequence>MVEAGLSENVPSRTSLFSAQIVTCIQRRIFPLDKGPSLGKGSNGEVFFGLWCGLPCALKQTFGSHEDIQREIALLRNLRYKNIIQFYAALNHTIPDDSKVLLIVMEYAENGTLTKAIRDQSLRLEDKKRVSQQILSGLAYMHSRHIYHRDIKSDNVLLTHNSQVAKLSDFGLSMLKHRSLSQTPANADEHIGTRRWMALELFVTSLEYTTKSDVYSLGWVLWQMAADRTRPFQDVEDDFLVIPMVTNGDRESIPDDTPIEVRAAIEGFWKHDPSERPEAKAFLDEVTFPEVSSADAISPIDFGSSSEDTSFGRHHESQLVDNLRSVMSRSQPSTIQSCAHSQAVAPPTTSPASPSVRTSEIVSNIDVAKDVPASSTSTAEIDDAVHSTAISAPPPCPQQHVPGTAFATASPCKTSLPTEKAELKVVVRDLQQLVLKDNMDAQFAYGMMFLKSKGSIQSDFEALCWFKKAAELGHPEAQFYMGDMYEHDKQLRKDIARAVHWYSKAARQGHHKAEQRLLALIPQKPLCEKDHPSPPDDPDVRMITHRVSLDDF</sequence>
<evidence type="ECO:0000256" key="4">
    <source>
        <dbReference type="PROSITE-ProRule" id="PRU10141"/>
    </source>
</evidence>
<dbReference type="GO" id="GO:0005524">
    <property type="term" value="F:ATP binding"/>
    <property type="evidence" value="ECO:0007669"/>
    <property type="project" value="UniProtKB-UniRule"/>
</dbReference>
<feature type="binding site" evidence="4">
    <location>
        <position position="59"/>
    </location>
    <ligand>
        <name>ATP</name>
        <dbReference type="ChEBI" id="CHEBI:30616"/>
    </ligand>
</feature>
<feature type="compositionally biased region" description="Polar residues" evidence="5">
    <location>
        <begin position="328"/>
        <end position="340"/>
    </location>
</feature>
<dbReference type="PANTHER" id="PTHR44329">
    <property type="entry name" value="SERINE/THREONINE-PROTEIN KINASE TNNI3K-RELATED"/>
    <property type="match status" value="1"/>
</dbReference>
<keyword evidence="2 4" id="KW-0547">Nucleotide-binding</keyword>
<dbReference type="InterPro" id="IPR011009">
    <property type="entry name" value="Kinase-like_dom_sf"/>
</dbReference>
<evidence type="ECO:0000256" key="3">
    <source>
        <dbReference type="ARBA" id="ARBA00022840"/>
    </source>
</evidence>
<dbReference type="SUPFAM" id="SSF81901">
    <property type="entry name" value="HCP-like"/>
    <property type="match status" value="1"/>
</dbReference>
<feature type="compositionally biased region" description="Low complexity" evidence="5">
    <location>
        <begin position="343"/>
        <end position="358"/>
    </location>
</feature>
<evidence type="ECO:0000259" key="6">
    <source>
        <dbReference type="PROSITE" id="PS50011"/>
    </source>
</evidence>
<dbReference type="Pfam" id="PF08238">
    <property type="entry name" value="Sel1"/>
    <property type="match status" value="2"/>
</dbReference>
<reference evidence="7" key="1">
    <citation type="journal article" date="2020" name="Fungal Divers.">
        <title>Resolving the Mortierellaceae phylogeny through synthesis of multi-gene phylogenetics and phylogenomics.</title>
        <authorList>
            <person name="Vandepol N."/>
            <person name="Liber J."/>
            <person name="Desiro A."/>
            <person name="Na H."/>
            <person name="Kennedy M."/>
            <person name="Barry K."/>
            <person name="Grigoriev I.V."/>
            <person name="Miller A.N."/>
            <person name="O'Donnell K."/>
            <person name="Stajich J.E."/>
            <person name="Bonito G."/>
        </authorList>
    </citation>
    <scope>NUCLEOTIDE SEQUENCE</scope>
    <source>
        <strain evidence="7">BC1065</strain>
    </source>
</reference>
<dbReference type="SMART" id="SM00220">
    <property type="entry name" value="S_TKc"/>
    <property type="match status" value="1"/>
</dbReference>
<keyword evidence="8" id="KW-1185">Reference proteome</keyword>
<dbReference type="InterPro" id="IPR008271">
    <property type="entry name" value="Ser/Thr_kinase_AS"/>
</dbReference>
<name>A0A9P6PN44_9FUNG</name>
<dbReference type="SMART" id="SM00671">
    <property type="entry name" value="SEL1"/>
    <property type="match status" value="2"/>
</dbReference>
<evidence type="ECO:0000313" key="7">
    <source>
        <dbReference type="EMBL" id="KAG0249820.1"/>
    </source>
</evidence>
<evidence type="ECO:0000256" key="5">
    <source>
        <dbReference type="SAM" id="MobiDB-lite"/>
    </source>
</evidence>
<comment type="caution">
    <text evidence="7">The sequence shown here is derived from an EMBL/GenBank/DDBJ whole genome shotgun (WGS) entry which is preliminary data.</text>
</comment>
<keyword evidence="1" id="KW-0418">Kinase</keyword>
<dbReference type="PRINTS" id="PR00109">
    <property type="entry name" value="TYRKINASE"/>
</dbReference>
<dbReference type="SUPFAM" id="SSF56112">
    <property type="entry name" value="Protein kinase-like (PK-like)"/>
    <property type="match status" value="1"/>
</dbReference>
<keyword evidence="1" id="KW-0808">Transferase</keyword>